<name>A0AAD4GH76_BOLED</name>
<comment type="caution">
    <text evidence="2">The sequence shown here is derived from an EMBL/GenBank/DDBJ whole genome shotgun (WGS) entry which is preliminary data.</text>
</comment>
<sequence>MANTDAKESGIYAWMAPVRLVIPTYLEVMVSPTRNSTKSPTFLPLERRSRTST</sequence>
<reference evidence="2" key="1">
    <citation type="submission" date="2019-10" db="EMBL/GenBank/DDBJ databases">
        <authorList>
            <consortium name="DOE Joint Genome Institute"/>
            <person name="Kuo A."/>
            <person name="Miyauchi S."/>
            <person name="Kiss E."/>
            <person name="Drula E."/>
            <person name="Kohler A."/>
            <person name="Sanchez-Garcia M."/>
            <person name="Andreopoulos B."/>
            <person name="Barry K.W."/>
            <person name="Bonito G."/>
            <person name="Buee M."/>
            <person name="Carver A."/>
            <person name="Chen C."/>
            <person name="Cichocki N."/>
            <person name="Clum A."/>
            <person name="Culley D."/>
            <person name="Crous P.W."/>
            <person name="Fauchery L."/>
            <person name="Girlanda M."/>
            <person name="Hayes R."/>
            <person name="Keri Z."/>
            <person name="LaButti K."/>
            <person name="Lipzen A."/>
            <person name="Lombard V."/>
            <person name="Magnuson J."/>
            <person name="Maillard F."/>
            <person name="Morin E."/>
            <person name="Murat C."/>
            <person name="Nolan M."/>
            <person name="Ohm R."/>
            <person name="Pangilinan J."/>
            <person name="Pereira M."/>
            <person name="Perotto S."/>
            <person name="Peter M."/>
            <person name="Riley R."/>
            <person name="Sitrit Y."/>
            <person name="Stielow B."/>
            <person name="Szollosi G."/>
            <person name="Zifcakova L."/>
            <person name="Stursova M."/>
            <person name="Spatafora J.W."/>
            <person name="Tedersoo L."/>
            <person name="Vaario L.-M."/>
            <person name="Yamada A."/>
            <person name="Yan M."/>
            <person name="Wang P."/>
            <person name="Xu J."/>
            <person name="Bruns T."/>
            <person name="Baldrian P."/>
            <person name="Vilgalys R."/>
            <person name="Henrissat B."/>
            <person name="Grigoriev I.V."/>
            <person name="Hibbett D."/>
            <person name="Nagy L.G."/>
            <person name="Martin F.M."/>
        </authorList>
    </citation>
    <scope>NUCLEOTIDE SEQUENCE</scope>
    <source>
        <strain evidence="2">BED1</strain>
    </source>
</reference>
<reference evidence="2" key="2">
    <citation type="journal article" date="2020" name="Nat. Commun.">
        <title>Large-scale genome sequencing of mycorrhizal fungi provides insights into the early evolution of symbiotic traits.</title>
        <authorList>
            <person name="Miyauchi S."/>
            <person name="Kiss E."/>
            <person name="Kuo A."/>
            <person name="Drula E."/>
            <person name="Kohler A."/>
            <person name="Sanchez-Garcia M."/>
            <person name="Morin E."/>
            <person name="Andreopoulos B."/>
            <person name="Barry K.W."/>
            <person name="Bonito G."/>
            <person name="Buee M."/>
            <person name="Carver A."/>
            <person name="Chen C."/>
            <person name="Cichocki N."/>
            <person name="Clum A."/>
            <person name="Culley D."/>
            <person name="Crous P.W."/>
            <person name="Fauchery L."/>
            <person name="Girlanda M."/>
            <person name="Hayes R.D."/>
            <person name="Keri Z."/>
            <person name="LaButti K."/>
            <person name="Lipzen A."/>
            <person name="Lombard V."/>
            <person name="Magnuson J."/>
            <person name="Maillard F."/>
            <person name="Murat C."/>
            <person name="Nolan M."/>
            <person name="Ohm R.A."/>
            <person name="Pangilinan J."/>
            <person name="Pereira M.F."/>
            <person name="Perotto S."/>
            <person name="Peter M."/>
            <person name="Pfister S."/>
            <person name="Riley R."/>
            <person name="Sitrit Y."/>
            <person name="Stielow J.B."/>
            <person name="Szollosi G."/>
            <person name="Zifcakova L."/>
            <person name="Stursova M."/>
            <person name="Spatafora J.W."/>
            <person name="Tedersoo L."/>
            <person name="Vaario L.M."/>
            <person name="Yamada A."/>
            <person name="Yan M."/>
            <person name="Wang P."/>
            <person name="Xu J."/>
            <person name="Bruns T."/>
            <person name="Baldrian P."/>
            <person name="Vilgalys R."/>
            <person name="Dunand C."/>
            <person name="Henrissat B."/>
            <person name="Grigoriev I.V."/>
            <person name="Hibbett D."/>
            <person name="Nagy L.G."/>
            <person name="Martin F.M."/>
        </authorList>
    </citation>
    <scope>NUCLEOTIDE SEQUENCE</scope>
    <source>
        <strain evidence="2">BED1</strain>
    </source>
</reference>
<evidence type="ECO:0000313" key="2">
    <source>
        <dbReference type="EMBL" id="KAF8444722.1"/>
    </source>
</evidence>
<dbReference type="Proteomes" id="UP001194468">
    <property type="component" value="Unassembled WGS sequence"/>
</dbReference>
<evidence type="ECO:0000313" key="3">
    <source>
        <dbReference type="Proteomes" id="UP001194468"/>
    </source>
</evidence>
<dbReference type="AlphaFoldDB" id="A0AAD4GH76"/>
<organism evidence="2 3">
    <name type="scientific">Boletus edulis BED1</name>
    <dbReference type="NCBI Taxonomy" id="1328754"/>
    <lineage>
        <taxon>Eukaryota</taxon>
        <taxon>Fungi</taxon>
        <taxon>Dikarya</taxon>
        <taxon>Basidiomycota</taxon>
        <taxon>Agaricomycotina</taxon>
        <taxon>Agaricomycetes</taxon>
        <taxon>Agaricomycetidae</taxon>
        <taxon>Boletales</taxon>
        <taxon>Boletineae</taxon>
        <taxon>Boletaceae</taxon>
        <taxon>Boletoideae</taxon>
        <taxon>Boletus</taxon>
    </lineage>
</organism>
<gene>
    <name evidence="2" type="ORF">L210DRAFT_939663</name>
</gene>
<proteinExistence type="predicted"/>
<keyword evidence="3" id="KW-1185">Reference proteome</keyword>
<dbReference type="EMBL" id="WHUW01000006">
    <property type="protein sequence ID" value="KAF8444722.1"/>
    <property type="molecule type" value="Genomic_DNA"/>
</dbReference>
<accession>A0AAD4GH76</accession>
<feature type="region of interest" description="Disordered" evidence="1">
    <location>
        <begin position="34"/>
        <end position="53"/>
    </location>
</feature>
<protein>
    <submittedName>
        <fullName evidence="2">Uncharacterized protein</fullName>
    </submittedName>
</protein>
<evidence type="ECO:0000256" key="1">
    <source>
        <dbReference type="SAM" id="MobiDB-lite"/>
    </source>
</evidence>